<keyword evidence="3" id="KW-1185">Reference proteome</keyword>
<comment type="similarity">
    <text evidence="1">Belongs to the UPF0180 family.</text>
</comment>
<reference evidence="2" key="1">
    <citation type="journal article" date="2014" name="Int. J. Syst. Evol. Microbiol.">
        <title>Complete genome sequence of Corynebacterium casei LMG S-19264T (=DSM 44701T), isolated from a smear-ripened cheese.</title>
        <authorList>
            <consortium name="US DOE Joint Genome Institute (JGI-PGF)"/>
            <person name="Walter F."/>
            <person name="Albersmeier A."/>
            <person name="Kalinowski J."/>
            <person name="Ruckert C."/>
        </authorList>
    </citation>
    <scope>NUCLEOTIDE SEQUENCE</scope>
    <source>
        <strain evidence="2">CGMCC 1.12360</strain>
    </source>
</reference>
<evidence type="ECO:0000313" key="2">
    <source>
        <dbReference type="EMBL" id="GGH72110.1"/>
    </source>
</evidence>
<sequence length="80" mass="8479">MARIGVEESLTHVKQVLIEMGHEVVDLRSESDAAGCDCCIVTGMDENVMGIQDASIGGPVINAHGYSAEAICQMVDEKLS</sequence>
<dbReference type="RefSeq" id="WP_188391156.1">
    <property type="nucleotide sequence ID" value="NZ_BMEV01000011.1"/>
</dbReference>
<reference evidence="2" key="2">
    <citation type="submission" date="2020-09" db="EMBL/GenBank/DDBJ databases">
        <authorList>
            <person name="Sun Q."/>
            <person name="Zhou Y."/>
        </authorList>
    </citation>
    <scope>NUCLEOTIDE SEQUENCE</scope>
    <source>
        <strain evidence="2">CGMCC 1.12360</strain>
    </source>
</reference>
<dbReference type="Proteomes" id="UP000602050">
    <property type="component" value="Unassembled WGS sequence"/>
</dbReference>
<comment type="caution">
    <text evidence="2">The sequence shown here is derived from an EMBL/GenBank/DDBJ whole genome shotgun (WGS) entry which is preliminary data.</text>
</comment>
<evidence type="ECO:0000256" key="1">
    <source>
        <dbReference type="HAMAP-Rule" id="MF_00506"/>
    </source>
</evidence>
<accession>A0A8J2ZQM8</accession>
<dbReference type="AlphaFoldDB" id="A0A8J2ZQM8"/>
<dbReference type="HAMAP" id="MF_00506">
    <property type="entry name" value="UPF0180"/>
    <property type="match status" value="1"/>
</dbReference>
<dbReference type="NCBIfam" id="NF002845">
    <property type="entry name" value="PRK03094.1"/>
    <property type="match status" value="1"/>
</dbReference>
<proteinExistence type="inferred from homology"/>
<dbReference type="Pfam" id="PF03698">
    <property type="entry name" value="UPF0180"/>
    <property type="match status" value="1"/>
</dbReference>
<organism evidence="2 3">
    <name type="scientific">Compostibacillus humi</name>
    <dbReference type="NCBI Taxonomy" id="1245525"/>
    <lineage>
        <taxon>Bacteria</taxon>
        <taxon>Bacillati</taxon>
        <taxon>Bacillota</taxon>
        <taxon>Bacilli</taxon>
        <taxon>Bacillales</taxon>
        <taxon>Bacillaceae</taxon>
        <taxon>Compostibacillus</taxon>
    </lineage>
</organism>
<evidence type="ECO:0000313" key="3">
    <source>
        <dbReference type="Proteomes" id="UP000602050"/>
    </source>
</evidence>
<name>A0A8J2ZQM8_9BACI</name>
<gene>
    <name evidence="2" type="ORF">GCM10010978_08720</name>
</gene>
<dbReference type="EMBL" id="BMEV01000011">
    <property type="protein sequence ID" value="GGH72110.1"/>
    <property type="molecule type" value="Genomic_DNA"/>
</dbReference>
<dbReference type="InterPro" id="IPR005370">
    <property type="entry name" value="UPF0180"/>
</dbReference>
<protein>
    <recommendedName>
        <fullName evidence="1">UPF0180 protein GCM10010978_08720</fullName>
    </recommendedName>
</protein>